<gene>
    <name evidence="1" type="ORF">GCM10009767_12830</name>
</gene>
<organism evidence="1 2">
    <name type="scientific">Kocuria aegyptia</name>
    <dbReference type="NCBI Taxonomy" id="330943"/>
    <lineage>
        <taxon>Bacteria</taxon>
        <taxon>Bacillati</taxon>
        <taxon>Actinomycetota</taxon>
        <taxon>Actinomycetes</taxon>
        <taxon>Micrococcales</taxon>
        <taxon>Micrococcaceae</taxon>
        <taxon>Kocuria</taxon>
    </lineage>
</organism>
<accession>A0ABN2KG40</accession>
<proteinExistence type="predicted"/>
<protein>
    <submittedName>
        <fullName evidence="1">Uncharacterized protein</fullName>
    </submittedName>
</protein>
<keyword evidence="2" id="KW-1185">Reference proteome</keyword>
<dbReference type="Proteomes" id="UP001501204">
    <property type="component" value="Unassembled WGS sequence"/>
</dbReference>
<evidence type="ECO:0000313" key="1">
    <source>
        <dbReference type="EMBL" id="GAA1754918.1"/>
    </source>
</evidence>
<dbReference type="RefSeq" id="WP_344120821.1">
    <property type="nucleotide sequence ID" value="NZ_BAAAOA010000014.1"/>
</dbReference>
<comment type="caution">
    <text evidence="1">The sequence shown here is derived from an EMBL/GenBank/DDBJ whole genome shotgun (WGS) entry which is preliminary data.</text>
</comment>
<name>A0ABN2KG40_9MICC</name>
<dbReference type="EMBL" id="BAAAOA010000014">
    <property type="protein sequence ID" value="GAA1754918.1"/>
    <property type="molecule type" value="Genomic_DNA"/>
</dbReference>
<evidence type="ECO:0000313" key="2">
    <source>
        <dbReference type="Proteomes" id="UP001501204"/>
    </source>
</evidence>
<sequence>MRTITITDAVEAAARAQYERAAHPWAPRWEDCAESDRAVYRHAVRPHVEAAAPFIAARALQDAATAFATTRPSEAARRSLEYPVVELQAMAYRHTAAQRPVAVPSPATATVPAAAAAAAVATVPRRVRAVLSALRPSGRPEAV</sequence>
<reference evidence="1 2" key="1">
    <citation type="journal article" date="2019" name="Int. J. Syst. Evol. Microbiol.">
        <title>The Global Catalogue of Microorganisms (GCM) 10K type strain sequencing project: providing services to taxonomists for standard genome sequencing and annotation.</title>
        <authorList>
            <consortium name="The Broad Institute Genomics Platform"/>
            <consortium name="The Broad Institute Genome Sequencing Center for Infectious Disease"/>
            <person name="Wu L."/>
            <person name="Ma J."/>
        </authorList>
    </citation>
    <scope>NUCLEOTIDE SEQUENCE [LARGE SCALE GENOMIC DNA]</scope>
    <source>
        <strain evidence="1 2">JCM 14735</strain>
    </source>
</reference>